<protein>
    <submittedName>
        <fullName evidence="1">Uncharacterized protein</fullName>
    </submittedName>
</protein>
<evidence type="ECO:0000313" key="1">
    <source>
        <dbReference type="EMBL" id="TQJ14575.1"/>
    </source>
</evidence>
<dbReference type="OrthoDB" id="4578424at2"/>
<dbReference type="AlphaFoldDB" id="A0A542EGY7"/>
<keyword evidence="2" id="KW-1185">Reference proteome</keyword>
<sequence>MSDQNRPAGTGITAQFWTLAHLGYSGNRRLDVWLYRTEAEALAAGARLAMECGMDDDRRTVQLYASGNFVAVMSRYQQVMGPGFILRVQPAIDATRGQFIA</sequence>
<dbReference type="Proteomes" id="UP000320806">
    <property type="component" value="Unassembled WGS sequence"/>
</dbReference>
<comment type="caution">
    <text evidence="1">The sequence shown here is derived from an EMBL/GenBank/DDBJ whole genome shotgun (WGS) entry which is preliminary data.</text>
</comment>
<proteinExistence type="predicted"/>
<organism evidence="1 2">
    <name type="scientific">Yimella lutea</name>
    <dbReference type="NCBI Taxonomy" id="587872"/>
    <lineage>
        <taxon>Bacteria</taxon>
        <taxon>Bacillati</taxon>
        <taxon>Actinomycetota</taxon>
        <taxon>Actinomycetes</taxon>
        <taxon>Micrococcales</taxon>
        <taxon>Dermacoccaceae</taxon>
        <taxon>Yimella</taxon>
    </lineage>
</organism>
<reference evidence="1 2" key="1">
    <citation type="submission" date="2019-06" db="EMBL/GenBank/DDBJ databases">
        <title>Sequencing the genomes of 1000 actinobacteria strains.</title>
        <authorList>
            <person name="Klenk H.-P."/>
        </authorList>
    </citation>
    <scope>NUCLEOTIDE SEQUENCE [LARGE SCALE GENOMIC DNA]</scope>
    <source>
        <strain evidence="1 2">DSM 19828</strain>
    </source>
</reference>
<accession>A0A542EGY7</accession>
<name>A0A542EGY7_9MICO</name>
<dbReference type="RefSeq" id="WP_141928372.1">
    <property type="nucleotide sequence ID" value="NZ_BAABCI010000003.1"/>
</dbReference>
<evidence type="ECO:0000313" key="2">
    <source>
        <dbReference type="Proteomes" id="UP000320806"/>
    </source>
</evidence>
<dbReference type="EMBL" id="VFMO01000001">
    <property type="protein sequence ID" value="TQJ14575.1"/>
    <property type="molecule type" value="Genomic_DNA"/>
</dbReference>
<gene>
    <name evidence="1" type="ORF">FB459_2043</name>
</gene>